<organism evidence="1 2">
    <name type="scientific">Paramecium octaurelia</name>
    <dbReference type="NCBI Taxonomy" id="43137"/>
    <lineage>
        <taxon>Eukaryota</taxon>
        <taxon>Sar</taxon>
        <taxon>Alveolata</taxon>
        <taxon>Ciliophora</taxon>
        <taxon>Intramacronucleata</taxon>
        <taxon>Oligohymenophorea</taxon>
        <taxon>Peniculida</taxon>
        <taxon>Parameciidae</taxon>
        <taxon>Paramecium</taxon>
    </lineage>
</organism>
<comment type="caution">
    <text evidence="1">The sequence shown here is derived from an EMBL/GenBank/DDBJ whole genome shotgun (WGS) entry which is preliminary data.</text>
</comment>
<gene>
    <name evidence="1" type="ORF">POCTA_138.1.T0720250</name>
</gene>
<evidence type="ECO:0000313" key="1">
    <source>
        <dbReference type="EMBL" id="CAD8179350.1"/>
    </source>
</evidence>
<protein>
    <recommendedName>
        <fullName evidence="3">WD40-repeat-containing domain</fullName>
    </recommendedName>
</protein>
<keyword evidence="2" id="KW-1185">Reference proteome</keyword>
<accession>A0A8S1VQ80</accession>
<evidence type="ECO:0000313" key="2">
    <source>
        <dbReference type="Proteomes" id="UP000683925"/>
    </source>
</evidence>
<evidence type="ECO:0008006" key="3">
    <source>
        <dbReference type="Google" id="ProtNLM"/>
    </source>
</evidence>
<dbReference type="OMA" id="LMIMGEN"/>
<sequence length="542" mass="63486">MNQVLESQKLRSQLSLQTSNAQLTSLQLHNLNKHTSYVFAATLHNVVLEESFEKCNEINEQKDQNLDENQWQEVKRQLWKSKIEKQGGQSLKQQKCFLASAGADKNIYLWDIANISVQSKPEQLPQYTNAQENQGNENQQSLSFSKDELDLRHIIIPYQQNLYEFINCLLNVELNQNQSYLIAGYESNQIIRYQISGKYWINSVNKIRYILNLSDVSQIMKKLHSHNDSVRSMVYFNNQLCSCGDDMQLLIQTIDGKVIKRFYFDSIIDNLCIWNNHLVFPHYTVSLISTSQKKEELILTQGKLEIPEQNQNNANQQAAGQLVQVDKHTYKYALQQCLMIMGENQQNNLNIQLNALDYHPTLEDAYDKIDKITCFELSDNQNILFSTESGKLIKIKEPLKNDNNLEIKDDQYKDAENSNQQYQYKILSQFQSRSKIYEHKLNQIIMCFIKYQNQIYLFSKNPNQKEQVFLQKGKETSDSNSEFYQKVENNPLKIQYLSIKSEQADENIIRSYEVFLHNPLFIQEGNTKIIILCGDQLRYYML</sequence>
<proteinExistence type="predicted"/>
<dbReference type="EMBL" id="CAJJDP010000071">
    <property type="protein sequence ID" value="CAD8179350.1"/>
    <property type="molecule type" value="Genomic_DNA"/>
</dbReference>
<dbReference type="Proteomes" id="UP000683925">
    <property type="component" value="Unassembled WGS sequence"/>
</dbReference>
<dbReference type="InterPro" id="IPR001680">
    <property type="entry name" value="WD40_rpt"/>
</dbReference>
<name>A0A8S1VQ80_PAROT</name>
<dbReference type="SMART" id="SM00320">
    <property type="entry name" value="WD40"/>
    <property type="match status" value="2"/>
</dbReference>
<reference evidence="1" key="1">
    <citation type="submission" date="2021-01" db="EMBL/GenBank/DDBJ databases">
        <authorList>
            <consortium name="Genoscope - CEA"/>
            <person name="William W."/>
        </authorList>
    </citation>
    <scope>NUCLEOTIDE SEQUENCE</scope>
</reference>
<dbReference type="OrthoDB" id="10316768at2759"/>
<dbReference type="AlphaFoldDB" id="A0A8S1VQ80"/>